<dbReference type="Proteomes" id="UP000249890">
    <property type="component" value="Chromosome"/>
</dbReference>
<dbReference type="AlphaFoldDB" id="A0A2Z2KDK3"/>
<dbReference type="GO" id="GO:0016020">
    <property type="term" value="C:membrane"/>
    <property type="evidence" value="ECO:0007669"/>
    <property type="project" value="TreeGrafter"/>
</dbReference>
<evidence type="ECO:0000256" key="1">
    <source>
        <dbReference type="ARBA" id="ARBA00006484"/>
    </source>
</evidence>
<sequence>MDLANKHISLVTGAGTGLGRATAVEFAKEGSMVVLVGRRKEKLEEVSALISQSNGQSFLIPADVTCLEDVNKLRDQVLTRFGRLDWLINNAGVAGKQITIDVTII</sequence>
<dbReference type="SUPFAM" id="SSF51735">
    <property type="entry name" value="NAD(P)-binding Rossmann-fold domains"/>
    <property type="match status" value="1"/>
</dbReference>
<dbReference type="PRINTS" id="PR00081">
    <property type="entry name" value="GDHRDH"/>
</dbReference>
<dbReference type="OrthoDB" id="2835330at2"/>
<evidence type="ECO:0000313" key="3">
    <source>
        <dbReference type="EMBL" id="ASA24064.1"/>
    </source>
</evidence>
<dbReference type="PANTHER" id="PTHR44196:SF1">
    <property type="entry name" value="DEHYDROGENASE_REDUCTASE SDR FAMILY MEMBER 7B"/>
    <property type="match status" value="1"/>
</dbReference>
<dbReference type="Pfam" id="PF00106">
    <property type="entry name" value="adh_short"/>
    <property type="match status" value="1"/>
</dbReference>
<name>A0A2Z2KDK3_9BACL</name>
<reference evidence="3 4" key="1">
    <citation type="submission" date="2017-06" db="EMBL/GenBank/DDBJ databases">
        <title>Complete genome sequence of Paenibacillus donghaensis KCTC 13049T isolated from East Sea sediment, South Korea.</title>
        <authorList>
            <person name="Jung B.K."/>
            <person name="Hong S.-J."/>
            <person name="Shin J.-H."/>
        </authorList>
    </citation>
    <scope>NUCLEOTIDE SEQUENCE [LARGE SCALE GENOMIC DNA]</scope>
    <source>
        <strain evidence="3 4">KCTC 13049</strain>
    </source>
</reference>
<dbReference type="Gene3D" id="3.40.50.720">
    <property type="entry name" value="NAD(P)-binding Rossmann-like Domain"/>
    <property type="match status" value="1"/>
</dbReference>
<dbReference type="RefSeq" id="WP_087918047.1">
    <property type="nucleotide sequence ID" value="NZ_CP021780.1"/>
</dbReference>
<organism evidence="3 4">
    <name type="scientific">Paenibacillus donghaensis</name>
    <dbReference type="NCBI Taxonomy" id="414771"/>
    <lineage>
        <taxon>Bacteria</taxon>
        <taxon>Bacillati</taxon>
        <taxon>Bacillota</taxon>
        <taxon>Bacilli</taxon>
        <taxon>Bacillales</taxon>
        <taxon>Paenibacillaceae</taxon>
        <taxon>Paenibacillus</taxon>
    </lineage>
</organism>
<dbReference type="PANTHER" id="PTHR44196">
    <property type="entry name" value="DEHYDROGENASE/REDUCTASE SDR FAMILY MEMBER 7B"/>
    <property type="match status" value="1"/>
</dbReference>
<dbReference type="GO" id="GO:0016491">
    <property type="term" value="F:oxidoreductase activity"/>
    <property type="evidence" value="ECO:0007669"/>
    <property type="project" value="UniProtKB-KW"/>
</dbReference>
<keyword evidence="2" id="KW-0560">Oxidoreductase</keyword>
<dbReference type="InterPro" id="IPR002347">
    <property type="entry name" value="SDR_fam"/>
</dbReference>
<protein>
    <submittedName>
        <fullName evidence="3">Uncharacterized protein</fullName>
    </submittedName>
</protein>
<comment type="similarity">
    <text evidence="1">Belongs to the short-chain dehydrogenases/reductases (SDR) family.</text>
</comment>
<keyword evidence="4" id="KW-1185">Reference proteome</keyword>
<evidence type="ECO:0000313" key="4">
    <source>
        <dbReference type="Proteomes" id="UP000249890"/>
    </source>
</evidence>
<dbReference type="KEGG" id="pdh:B9T62_26750"/>
<dbReference type="EMBL" id="CP021780">
    <property type="protein sequence ID" value="ASA24064.1"/>
    <property type="molecule type" value="Genomic_DNA"/>
</dbReference>
<proteinExistence type="inferred from homology"/>
<dbReference type="CDD" id="cd05233">
    <property type="entry name" value="SDR_c"/>
    <property type="match status" value="1"/>
</dbReference>
<gene>
    <name evidence="3" type="ORF">B9T62_26750</name>
</gene>
<evidence type="ECO:0000256" key="2">
    <source>
        <dbReference type="ARBA" id="ARBA00023002"/>
    </source>
</evidence>
<dbReference type="InterPro" id="IPR036291">
    <property type="entry name" value="NAD(P)-bd_dom_sf"/>
</dbReference>
<accession>A0A2Z2KDK3</accession>